<reference evidence="3 4" key="1">
    <citation type="submission" date="2023-07" db="EMBL/GenBank/DDBJ databases">
        <title>Sorghum-associated microbial communities from plants grown in Nebraska, USA.</title>
        <authorList>
            <person name="Schachtman D."/>
        </authorList>
    </citation>
    <scope>NUCLEOTIDE SEQUENCE [LARGE SCALE GENOMIC DNA]</scope>
    <source>
        <strain evidence="3 4">BE167</strain>
    </source>
</reference>
<accession>A0ABU1UIE0</accession>
<proteinExistence type="predicted"/>
<keyword evidence="4" id="KW-1185">Reference proteome</keyword>
<feature type="compositionally biased region" description="Polar residues" evidence="1">
    <location>
        <begin position="87"/>
        <end position="97"/>
    </location>
</feature>
<feature type="region of interest" description="Disordered" evidence="1">
    <location>
        <begin position="33"/>
        <end position="100"/>
    </location>
</feature>
<protein>
    <submittedName>
        <fullName evidence="3">L,D-peptidoglycan transpeptidase YkuD (ErfK/YbiS/YcfS/YnhG family)</fullName>
    </submittedName>
</protein>
<feature type="chain" id="PRO_5047022083" evidence="2">
    <location>
        <begin position="27"/>
        <end position="594"/>
    </location>
</feature>
<evidence type="ECO:0000256" key="2">
    <source>
        <dbReference type="SAM" id="SignalP"/>
    </source>
</evidence>
<sequence length="594" mass="62188">MKIPKVIAVVAILAAAAVTSIIPAHAEDLPSVGPTMAASFQPAPKAEPTASPSPTSAATSGSATPVPTATPTKSAPAPSPSVTAATQSEKPTATSKTTAEELPAGVAAVGAGEAAIEAHWESLGGATGSLGPVASAVLCVLRDSGCVQRFENGAIHWSNATGAHATMGAIAAKWAGLNWESGRLGYPISEQICTLKNAGCVQRFEGGAIHWSKASGAFATWAAIAAKWAGLNWESGRLGYPISNEICGLKNGGCVQRFEGGAIHWSSGTGAHATWAAIAARWATLNWESGRLGYAVSDETCGLRNDGCVQRFEGGVVYWSPFGGAQPMWGAILASYGTRSWEAGSLGYPVAAESCSGSSACSQEFQYGRFAWTAGVGVKYHLRSAGYCEALNRNAVRYPGAGPARVSFAIAESYPATPVTFTNCVKANGAYRVDWTVTGYAGESGFARPGVASGPTINKFSPTGSFTVTEAFGLGNPGTALSYRQLNPYSRWGGRLNSNYNKYFESSADIFPDENMWYYATRPAHDYRQGVVINYNRPPDSAIQMNAGFAIFLHANRVPTWGCISLEEADVVRFQRGAVPGDRIIMGVGDDVFN</sequence>
<feature type="signal peptide" evidence="2">
    <location>
        <begin position="1"/>
        <end position="26"/>
    </location>
</feature>
<evidence type="ECO:0000313" key="3">
    <source>
        <dbReference type="EMBL" id="MDR7084923.1"/>
    </source>
</evidence>
<name>A0ABU1UIE0_9MICC</name>
<dbReference type="InterPro" id="IPR013207">
    <property type="entry name" value="LGFP"/>
</dbReference>
<evidence type="ECO:0000313" key="4">
    <source>
        <dbReference type="Proteomes" id="UP001252243"/>
    </source>
</evidence>
<evidence type="ECO:0000256" key="1">
    <source>
        <dbReference type="SAM" id="MobiDB-lite"/>
    </source>
</evidence>
<dbReference type="PANTHER" id="PTHR38589">
    <property type="entry name" value="BLR0621 PROTEIN"/>
    <property type="match status" value="1"/>
</dbReference>
<feature type="compositionally biased region" description="Low complexity" evidence="1">
    <location>
        <begin position="42"/>
        <end position="86"/>
    </location>
</feature>
<keyword evidence="2" id="KW-0732">Signal</keyword>
<organism evidence="3 4">
    <name type="scientific">Arthrobacter ginsengisoli</name>
    <dbReference type="NCBI Taxonomy" id="1356565"/>
    <lineage>
        <taxon>Bacteria</taxon>
        <taxon>Bacillati</taxon>
        <taxon>Actinomycetota</taxon>
        <taxon>Actinomycetes</taxon>
        <taxon>Micrococcales</taxon>
        <taxon>Micrococcaceae</taxon>
        <taxon>Arthrobacter</taxon>
    </lineage>
</organism>
<dbReference type="RefSeq" id="WP_310062101.1">
    <property type="nucleotide sequence ID" value="NZ_JAVDVQ010000037.1"/>
</dbReference>
<dbReference type="Proteomes" id="UP001252243">
    <property type="component" value="Unassembled WGS sequence"/>
</dbReference>
<dbReference type="PANTHER" id="PTHR38589:SF1">
    <property type="entry name" value="BLR0621 PROTEIN"/>
    <property type="match status" value="1"/>
</dbReference>
<dbReference type="Pfam" id="PF08310">
    <property type="entry name" value="LGFP"/>
    <property type="match status" value="4"/>
</dbReference>
<gene>
    <name evidence="3" type="ORF">J2X01_004242</name>
</gene>
<comment type="caution">
    <text evidence="3">The sequence shown here is derived from an EMBL/GenBank/DDBJ whole genome shotgun (WGS) entry which is preliminary data.</text>
</comment>
<dbReference type="EMBL" id="JAVDVQ010000037">
    <property type="protein sequence ID" value="MDR7084923.1"/>
    <property type="molecule type" value="Genomic_DNA"/>
</dbReference>